<proteinExistence type="predicted"/>
<dbReference type="AlphaFoldDB" id="A0A645CV50"/>
<name>A0A645CV50_9ZZZZ</name>
<sequence>MAVTITSSSNSVSGTNLIFTLSLTGTSCVTYPTYETINVPPDGADRVKLPLTSVTVPCAVPFICTEAPMVGSPFSSITVPRTCIWAVTIPIPTKNRVKNKNSFLFMLYFF</sequence>
<gene>
    <name evidence="1" type="ORF">SDC9_127805</name>
</gene>
<comment type="caution">
    <text evidence="1">The sequence shown here is derived from an EMBL/GenBank/DDBJ whole genome shotgun (WGS) entry which is preliminary data.</text>
</comment>
<protein>
    <submittedName>
        <fullName evidence="1">Uncharacterized protein</fullName>
    </submittedName>
</protein>
<dbReference type="EMBL" id="VSSQ01030288">
    <property type="protein sequence ID" value="MPM80755.1"/>
    <property type="molecule type" value="Genomic_DNA"/>
</dbReference>
<evidence type="ECO:0000313" key="1">
    <source>
        <dbReference type="EMBL" id="MPM80755.1"/>
    </source>
</evidence>
<reference evidence="1" key="1">
    <citation type="submission" date="2019-08" db="EMBL/GenBank/DDBJ databases">
        <authorList>
            <person name="Kucharzyk K."/>
            <person name="Murdoch R.W."/>
            <person name="Higgins S."/>
            <person name="Loffler F."/>
        </authorList>
    </citation>
    <scope>NUCLEOTIDE SEQUENCE</scope>
</reference>
<organism evidence="1">
    <name type="scientific">bioreactor metagenome</name>
    <dbReference type="NCBI Taxonomy" id="1076179"/>
    <lineage>
        <taxon>unclassified sequences</taxon>
        <taxon>metagenomes</taxon>
        <taxon>ecological metagenomes</taxon>
    </lineage>
</organism>
<accession>A0A645CV50</accession>